<evidence type="ECO:0000313" key="2">
    <source>
        <dbReference type="EMBL" id="MFC3660486.1"/>
    </source>
</evidence>
<accession>A0ABV7UU19</accession>
<evidence type="ECO:0000256" key="1">
    <source>
        <dbReference type="SAM" id="Phobius"/>
    </source>
</evidence>
<feature type="transmembrane region" description="Helical" evidence="1">
    <location>
        <begin position="17"/>
        <end position="38"/>
    </location>
</feature>
<dbReference type="Proteomes" id="UP001595724">
    <property type="component" value="Unassembled WGS sequence"/>
</dbReference>
<proteinExistence type="predicted"/>
<keyword evidence="1" id="KW-0472">Membrane</keyword>
<comment type="caution">
    <text evidence="2">The sequence shown here is derived from an EMBL/GenBank/DDBJ whole genome shotgun (WGS) entry which is preliminary data.</text>
</comment>
<dbReference type="InterPro" id="IPR008972">
    <property type="entry name" value="Cupredoxin"/>
</dbReference>
<dbReference type="InterPro" id="IPR006311">
    <property type="entry name" value="TAT_signal"/>
</dbReference>
<dbReference type="SUPFAM" id="SSF49503">
    <property type="entry name" value="Cupredoxins"/>
    <property type="match status" value="1"/>
</dbReference>
<keyword evidence="1" id="KW-1133">Transmembrane helix</keyword>
<evidence type="ECO:0008006" key="4">
    <source>
        <dbReference type="Google" id="ProtNLM"/>
    </source>
</evidence>
<gene>
    <name evidence="2" type="ORF">ACFOM9_10450</name>
</gene>
<dbReference type="EMBL" id="JBHRYF010000008">
    <property type="protein sequence ID" value="MFC3660486.1"/>
    <property type="molecule type" value="Genomic_DNA"/>
</dbReference>
<reference evidence="3" key="1">
    <citation type="journal article" date="2019" name="Int. J. Syst. Evol. Microbiol.">
        <title>The Global Catalogue of Microorganisms (GCM) 10K type strain sequencing project: providing services to taxonomists for standard genome sequencing and annotation.</title>
        <authorList>
            <consortium name="The Broad Institute Genomics Platform"/>
            <consortium name="The Broad Institute Genome Sequencing Center for Infectious Disease"/>
            <person name="Wu L."/>
            <person name="Ma J."/>
        </authorList>
    </citation>
    <scope>NUCLEOTIDE SEQUENCE [LARGE SCALE GENOMIC DNA]</scope>
    <source>
        <strain evidence="3">KCTC 42211</strain>
    </source>
</reference>
<dbReference type="PROSITE" id="PS51318">
    <property type="entry name" value="TAT"/>
    <property type="match status" value="1"/>
</dbReference>
<evidence type="ECO:0000313" key="3">
    <source>
        <dbReference type="Proteomes" id="UP001595724"/>
    </source>
</evidence>
<protein>
    <recommendedName>
        <fullName evidence="4">EfeO-type cupredoxin-like domain-containing protein</fullName>
    </recommendedName>
</protein>
<organism evidence="2 3">
    <name type="scientific">Luteimonas notoginsengisoli</name>
    <dbReference type="NCBI Taxonomy" id="1578200"/>
    <lineage>
        <taxon>Bacteria</taxon>
        <taxon>Pseudomonadati</taxon>
        <taxon>Pseudomonadota</taxon>
        <taxon>Gammaproteobacteria</taxon>
        <taxon>Lysobacterales</taxon>
        <taxon>Lysobacteraceae</taxon>
        <taxon>Luteimonas</taxon>
    </lineage>
</organism>
<name>A0ABV7UU19_9GAMM</name>
<keyword evidence="3" id="KW-1185">Reference proteome</keyword>
<keyword evidence="1" id="KW-0812">Transmembrane</keyword>
<dbReference type="RefSeq" id="WP_386710007.1">
    <property type="nucleotide sequence ID" value="NZ_JBHRYF010000008.1"/>
</dbReference>
<sequence>MTAQPIERARPATRRRAIGIAASALAIAAIAVVGWAAFAPVPVAADREQPFVIPKGTWAKRMAGDPVEILPQRIRLTLGINDVLVLTNHDEVPQTFGPALLMPGQSFSLPFELASDYEFACTAHASGQMTIMVDPFPASPWARLRWRALELVDSFRDKTHDPHA</sequence>